<sequence>MNSDLVGPLNAFLKTGRRIVLVPHKNPDGDAIGSCLGLQRFLEKNNHTTHLISPNDFPEFLKWMPGADSVLNFEKNREEASELIERAELIFTLDFNSLGRIGAMQPVLEKATCPFIMVDHHQSPDTYAAITYSDPEMSSTCEMVFHLIDALGAVDQIDGALASCLYTGILTDTGSFKYSGTTPTTMRVAAELMEHGANHTEIHRHIYDTNRAERLQLLGCALQNLVILKPYRTAYITLTQNDLDQHGFQKGDTEGFVNYALSLKDVVLAAIFIENRDEGIIKISLRSQGEFSVNDMARLHFNGGGHINAAGGRSDESLEATTARFESLLPSYEKQLNR</sequence>
<accession>A0ABT7WGK2</accession>
<dbReference type="Gene3D" id="3.90.1640.10">
    <property type="entry name" value="inorganic pyrophosphatase (n-terminal core)"/>
    <property type="match status" value="1"/>
</dbReference>
<feature type="domain" description="DDH" evidence="1">
    <location>
        <begin position="18"/>
        <end position="169"/>
    </location>
</feature>
<name>A0ABT7WGK2_9FLAO</name>
<dbReference type="PANTHER" id="PTHR47618">
    <property type="entry name" value="BIFUNCTIONAL OLIGORIBONUCLEASE AND PAP PHOSPHATASE NRNA"/>
    <property type="match status" value="1"/>
</dbReference>
<dbReference type="RefSeq" id="WP_289725411.1">
    <property type="nucleotide sequence ID" value="NZ_JAUDUY010000005.1"/>
</dbReference>
<dbReference type="InterPro" id="IPR038763">
    <property type="entry name" value="DHH_sf"/>
</dbReference>
<dbReference type="SUPFAM" id="SSF64182">
    <property type="entry name" value="DHH phosphoesterases"/>
    <property type="match status" value="1"/>
</dbReference>
<dbReference type="Pfam" id="PF01368">
    <property type="entry name" value="DHH"/>
    <property type="match status" value="1"/>
</dbReference>
<dbReference type="InterPro" id="IPR001667">
    <property type="entry name" value="DDH_dom"/>
</dbReference>
<organism evidence="3 4">
    <name type="scientific">Robiginitalea aurantiaca</name>
    <dbReference type="NCBI Taxonomy" id="3056915"/>
    <lineage>
        <taxon>Bacteria</taxon>
        <taxon>Pseudomonadati</taxon>
        <taxon>Bacteroidota</taxon>
        <taxon>Flavobacteriia</taxon>
        <taxon>Flavobacteriales</taxon>
        <taxon>Flavobacteriaceae</taxon>
        <taxon>Robiginitalea</taxon>
    </lineage>
</organism>
<reference evidence="3" key="1">
    <citation type="submission" date="2023-06" db="EMBL/GenBank/DDBJ databases">
        <title>Robiginitalea aurantiacus sp. nov. and Algoriphagus sediminis sp. nov., isolated from coastal sediment.</title>
        <authorList>
            <person name="Zhou Z.Y."/>
            <person name="An J."/>
            <person name="Jia Y.W."/>
            <person name="Du Z.J."/>
        </authorList>
    </citation>
    <scope>NUCLEOTIDE SEQUENCE</scope>
    <source>
        <strain evidence="3">M39</strain>
    </source>
</reference>
<protein>
    <submittedName>
        <fullName evidence="3">Bifunctional oligoribonuclease/PAP phosphatase NrnA</fullName>
        <ecNumber evidence="3">3.1.3.7</ecNumber>
    </submittedName>
</protein>
<evidence type="ECO:0000313" key="4">
    <source>
        <dbReference type="Proteomes" id="UP001174839"/>
    </source>
</evidence>
<gene>
    <name evidence="3" type="ORF">QU605_11230</name>
</gene>
<feature type="domain" description="DHHA1" evidence="2">
    <location>
        <begin position="245"/>
        <end position="324"/>
    </location>
</feature>
<keyword evidence="3" id="KW-0378">Hydrolase</keyword>
<comment type="caution">
    <text evidence="3">The sequence shown here is derived from an EMBL/GenBank/DDBJ whole genome shotgun (WGS) entry which is preliminary data.</text>
</comment>
<dbReference type="EC" id="3.1.3.7" evidence="3"/>
<proteinExistence type="predicted"/>
<dbReference type="PANTHER" id="PTHR47618:SF1">
    <property type="entry name" value="BIFUNCTIONAL OLIGORIBONUCLEASE AND PAP PHOSPHATASE NRNA"/>
    <property type="match status" value="1"/>
</dbReference>
<dbReference type="Proteomes" id="UP001174839">
    <property type="component" value="Unassembled WGS sequence"/>
</dbReference>
<dbReference type="InterPro" id="IPR051319">
    <property type="entry name" value="Oligoribo/pAp-PDE_c-di-AMP_PDE"/>
</dbReference>
<dbReference type="Gene3D" id="3.10.310.30">
    <property type="match status" value="1"/>
</dbReference>
<keyword evidence="4" id="KW-1185">Reference proteome</keyword>
<evidence type="ECO:0000313" key="3">
    <source>
        <dbReference type="EMBL" id="MDM9632050.1"/>
    </source>
</evidence>
<dbReference type="EMBL" id="JAUDUY010000005">
    <property type="protein sequence ID" value="MDM9632050.1"/>
    <property type="molecule type" value="Genomic_DNA"/>
</dbReference>
<evidence type="ECO:0000259" key="2">
    <source>
        <dbReference type="Pfam" id="PF02272"/>
    </source>
</evidence>
<dbReference type="Pfam" id="PF02272">
    <property type="entry name" value="DHHA1"/>
    <property type="match status" value="1"/>
</dbReference>
<dbReference type="GO" id="GO:0008441">
    <property type="term" value="F:3'(2'),5'-bisphosphate nucleotidase activity"/>
    <property type="evidence" value="ECO:0007669"/>
    <property type="project" value="UniProtKB-EC"/>
</dbReference>
<dbReference type="InterPro" id="IPR003156">
    <property type="entry name" value="DHHA1_dom"/>
</dbReference>
<evidence type="ECO:0000259" key="1">
    <source>
        <dbReference type="Pfam" id="PF01368"/>
    </source>
</evidence>